<sequence>MEWISVEEKLPERTCNCLVAYTNNSQSVGVAYFHKIHNFMHIRTENHYYTVTHWMPLPDPPKPKQP</sequence>
<protein>
    <recommendedName>
        <fullName evidence="1">DUF551 domain-containing protein</fullName>
    </recommendedName>
</protein>
<dbReference type="EMBL" id="LAZR01000296">
    <property type="protein sequence ID" value="KKN76411.1"/>
    <property type="molecule type" value="Genomic_DNA"/>
</dbReference>
<comment type="caution">
    <text evidence="2">The sequence shown here is derived from an EMBL/GenBank/DDBJ whole genome shotgun (WGS) entry which is preliminary data.</text>
</comment>
<reference evidence="2" key="1">
    <citation type="journal article" date="2015" name="Nature">
        <title>Complex archaea that bridge the gap between prokaryotes and eukaryotes.</title>
        <authorList>
            <person name="Spang A."/>
            <person name="Saw J.H."/>
            <person name="Jorgensen S.L."/>
            <person name="Zaremba-Niedzwiedzka K."/>
            <person name="Martijn J."/>
            <person name="Lind A.E."/>
            <person name="van Eijk R."/>
            <person name="Schleper C."/>
            <person name="Guy L."/>
            <person name="Ettema T.J."/>
        </authorList>
    </citation>
    <scope>NUCLEOTIDE SEQUENCE</scope>
</reference>
<accession>A0A0F9VSH8</accession>
<evidence type="ECO:0000313" key="2">
    <source>
        <dbReference type="EMBL" id="KKN76411.1"/>
    </source>
</evidence>
<gene>
    <name evidence="2" type="ORF">LCGC14_0370970</name>
</gene>
<dbReference type="AlphaFoldDB" id="A0A0F9VSH8"/>
<name>A0A0F9VSH8_9ZZZZ</name>
<feature type="domain" description="DUF551" evidence="1">
    <location>
        <begin position="2"/>
        <end position="62"/>
    </location>
</feature>
<evidence type="ECO:0000259" key="1">
    <source>
        <dbReference type="Pfam" id="PF04448"/>
    </source>
</evidence>
<dbReference type="InterPro" id="IPR007539">
    <property type="entry name" value="DUF551"/>
</dbReference>
<organism evidence="2">
    <name type="scientific">marine sediment metagenome</name>
    <dbReference type="NCBI Taxonomy" id="412755"/>
    <lineage>
        <taxon>unclassified sequences</taxon>
        <taxon>metagenomes</taxon>
        <taxon>ecological metagenomes</taxon>
    </lineage>
</organism>
<dbReference type="Pfam" id="PF04448">
    <property type="entry name" value="DUF551"/>
    <property type="match status" value="1"/>
</dbReference>
<proteinExistence type="predicted"/>